<name>A0AAD4TCF7_9MAGN</name>
<feature type="transmembrane region" description="Helical" evidence="1">
    <location>
        <begin position="12"/>
        <end position="33"/>
    </location>
</feature>
<organism evidence="2 3">
    <name type="scientific">Papaver atlanticum</name>
    <dbReference type="NCBI Taxonomy" id="357466"/>
    <lineage>
        <taxon>Eukaryota</taxon>
        <taxon>Viridiplantae</taxon>
        <taxon>Streptophyta</taxon>
        <taxon>Embryophyta</taxon>
        <taxon>Tracheophyta</taxon>
        <taxon>Spermatophyta</taxon>
        <taxon>Magnoliopsida</taxon>
        <taxon>Ranunculales</taxon>
        <taxon>Papaveraceae</taxon>
        <taxon>Papaveroideae</taxon>
        <taxon>Papaver</taxon>
    </lineage>
</organism>
<comment type="caution">
    <text evidence="2">The sequence shown here is derived from an EMBL/GenBank/DDBJ whole genome shotgun (WGS) entry which is preliminary data.</text>
</comment>
<reference evidence="2" key="1">
    <citation type="submission" date="2022-04" db="EMBL/GenBank/DDBJ databases">
        <title>A functionally conserved STORR gene fusion in Papaver species that diverged 16.8 million years ago.</title>
        <authorList>
            <person name="Catania T."/>
        </authorList>
    </citation>
    <scope>NUCLEOTIDE SEQUENCE</scope>
    <source>
        <strain evidence="2">S-188037</strain>
    </source>
</reference>
<evidence type="ECO:0000313" key="3">
    <source>
        <dbReference type="Proteomes" id="UP001202328"/>
    </source>
</evidence>
<sequence length="202" mass="22714">MLVESGANTVLSLLLGFYLSLVGKISYQILIIGNPIVENKYSKQNFATWSDCYSELIRPTENLSLDLGMVEDELEDDTHAEGEHLEEWMVAAAMTPNSRILEDTDLGYREIDLIHNWEQGLLDHPSIHEKKEFINTLRQTVQETHSVSGSDTSLIALSRQQQVALDPVLESFRSQTTIWLIISGGAGTGKYEKTRVPKYTSI</sequence>
<evidence type="ECO:0000313" key="2">
    <source>
        <dbReference type="EMBL" id="KAI3949376.1"/>
    </source>
</evidence>
<accession>A0AAD4TCF7</accession>
<keyword evidence="1" id="KW-1133">Transmembrane helix</keyword>
<keyword evidence="1" id="KW-0812">Transmembrane</keyword>
<proteinExistence type="predicted"/>
<protein>
    <submittedName>
        <fullName evidence="2">Uncharacterized protein</fullName>
    </submittedName>
</protein>
<dbReference type="AlphaFoldDB" id="A0AAD4TCF7"/>
<evidence type="ECO:0000256" key="1">
    <source>
        <dbReference type="SAM" id="Phobius"/>
    </source>
</evidence>
<keyword evidence="3" id="KW-1185">Reference proteome</keyword>
<gene>
    <name evidence="2" type="ORF">MKW98_023313</name>
</gene>
<dbReference type="Proteomes" id="UP001202328">
    <property type="component" value="Unassembled WGS sequence"/>
</dbReference>
<keyword evidence="1" id="KW-0472">Membrane</keyword>
<dbReference type="EMBL" id="JAJJMB010003142">
    <property type="protein sequence ID" value="KAI3949376.1"/>
    <property type="molecule type" value="Genomic_DNA"/>
</dbReference>